<dbReference type="EMBL" id="JBBNAF010000005">
    <property type="protein sequence ID" value="KAK9143241.1"/>
    <property type="molecule type" value="Genomic_DNA"/>
</dbReference>
<name>A0AAP0JZU1_9MAGN</name>
<accession>A0AAP0JZU1</accession>
<gene>
    <name evidence="2" type="ORF">Syun_012641</name>
</gene>
<keyword evidence="3" id="KW-1185">Reference proteome</keyword>
<evidence type="ECO:0000256" key="1">
    <source>
        <dbReference type="SAM" id="Phobius"/>
    </source>
</evidence>
<evidence type="ECO:0008006" key="4">
    <source>
        <dbReference type="Google" id="ProtNLM"/>
    </source>
</evidence>
<keyword evidence="1" id="KW-0812">Transmembrane</keyword>
<organism evidence="2 3">
    <name type="scientific">Stephania yunnanensis</name>
    <dbReference type="NCBI Taxonomy" id="152371"/>
    <lineage>
        <taxon>Eukaryota</taxon>
        <taxon>Viridiplantae</taxon>
        <taxon>Streptophyta</taxon>
        <taxon>Embryophyta</taxon>
        <taxon>Tracheophyta</taxon>
        <taxon>Spermatophyta</taxon>
        <taxon>Magnoliopsida</taxon>
        <taxon>Ranunculales</taxon>
        <taxon>Menispermaceae</taxon>
        <taxon>Menispermoideae</taxon>
        <taxon>Cissampelideae</taxon>
        <taxon>Stephania</taxon>
    </lineage>
</organism>
<dbReference type="Proteomes" id="UP001420932">
    <property type="component" value="Unassembled WGS sequence"/>
</dbReference>
<dbReference type="AlphaFoldDB" id="A0AAP0JZU1"/>
<evidence type="ECO:0000313" key="2">
    <source>
        <dbReference type="EMBL" id="KAK9143241.1"/>
    </source>
</evidence>
<reference evidence="2 3" key="1">
    <citation type="submission" date="2024-01" db="EMBL/GenBank/DDBJ databases">
        <title>Genome assemblies of Stephania.</title>
        <authorList>
            <person name="Yang L."/>
        </authorList>
    </citation>
    <scope>NUCLEOTIDE SEQUENCE [LARGE SCALE GENOMIC DNA]</scope>
    <source>
        <strain evidence="2">YNDBR</strain>
        <tissue evidence="2">Leaf</tissue>
    </source>
</reference>
<keyword evidence="1" id="KW-0472">Membrane</keyword>
<protein>
    <recommendedName>
        <fullName evidence="4">Kinesin motor domain-containing protein</fullName>
    </recommendedName>
</protein>
<proteinExistence type="predicted"/>
<keyword evidence="1" id="KW-1133">Transmembrane helix</keyword>
<sequence length="155" mass="17919">MQNGISYRTVGETGKLILLDLAGSEKIEKLELKEKFLKKQKPSTSPFLFLTALLSCVLTRFLCYILCYIAGSVRRWSDLFLRAIYKLSIWFRTARKEPCEYALSLVVVLRWRIRSASKLRYSVVSFLVGYDRRGVVEKEMKIRKCDSQCSESSAL</sequence>
<evidence type="ECO:0000313" key="3">
    <source>
        <dbReference type="Proteomes" id="UP001420932"/>
    </source>
</evidence>
<comment type="caution">
    <text evidence="2">The sequence shown here is derived from an EMBL/GenBank/DDBJ whole genome shotgun (WGS) entry which is preliminary data.</text>
</comment>
<feature type="transmembrane region" description="Helical" evidence="1">
    <location>
        <begin position="47"/>
        <end position="71"/>
    </location>
</feature>